<gene>
    <name evidence="2" type="ORF">RIF29_17585</name>
</gene>
<reference evidence="2 3" key="1">
    <citation type="submission" date="2024-01" db="EMBL/GenBank/DDBJ databases">
        <title>The genomes of 5 underutilized Papilionoideae crops provide insights into root nodulation and disease resistanc.</title>
        <authorList>
            <person name="Yuan L."/>
        </authorList>
    </citation>
    <scope>NUCLEOTIDE SEQUENCE [LARGE SCALE GENOMIC DNA]</scope>
    <source>
        <strain evidence="2">ZHUSHIDOU_FW_LH</strain>
        <tissue evidence="2">Leaf</tissue>
    </source>
</reference>
<evidence type="ECO:0000256" key="1">
    <source>
        <dbReference type="SAM" id="Phobius"/>
    </source>
</evidence>
<organism evidence="2 3">
    <name type="scientific">Crotalaria pallida</name>
    <name type="common">Smooth rattlebox</name>
    <name type="synonym">Crotalaria striata</name>
    <dbReference type="NCBI Taxonomy" id="3830"/>
    <lineage>
        <taxon>Eukaryota</taxon>
        <taxon>Viridiplantae</taxon>
        <taxon>Streptophyta</taxon>
        <taxon>Embryophyta</taxon>
        <taxon>Tracheophyta</taxon>
        <taxon>Spermatophyta</taxon>
        <taxon>Magnoliopsida</taxon>
        <taxon>eudicotyledons</taxon>
        <taxon>Gunneridae</taxon>
        <taxon>Pentapetalae</taxon>
        <taxon>rosids</taxon>
        <taxon>fabids</taxon>
        <taxon>Fabales</taxon>
        <taxon>Fabaceae</taxon>
        <taxon>Papilionoideae</taxon>
        <taxon>50 kb inversion clade</taxon>
        <taxon>genistoids sensu lato</taxon>
        <taxon>core genistoids</taxon>
        <taxon>Crotalarieae</taxon>
        <taxon>Crotalaria</taxon>
    </lineage>
</organism>
<dbReference type="AlphaFoldDB" id="A0AAN9IKG1"/>
<name>A0AAN9IKG1_CROPI</name>
<protein>
    <submittedName>
        <fullName evidence="2">Uncharacterized protein</fullName>
    </submittedName>
</protein>
<proteinExistence type="predicted"/>
<accession>A0AAN9IKG1</accession>
<keyword evidence="3" id="KW-1185">Reference proteome</keyword>
<sequence length="81" mass="9700">MIVHRALFWFVIRIHHFFNCFPADLKALADSLMKRLYSFFVHSKLQGSCVCLDMLICVDIINCFSFLFPHFSLFLMNKRMY</sequence>
<keyword evidence="1" id="KW-0812">Transmembrane</keyword>
<dbReference type="Proteomes" id="UP001372338">
    <property type="component" value="Unassembled WGS sequence"/>
</dbReference>
<keyword evidence="1" id="KW-0472">Membrane</keyword>
<feature type="transmembrane region" description="Helical" evidence="1">
    <location>
        <begin position="50"/>
        <end position="71"/>
    </location>
</feature>
<keyword evidence="1" id="KW-1133">Transmembrane helix</keyword>
<evidence type="ECO:0000313" key="3">
    <source>
        <dbReference type="Proteomes" id="UP001372338"/>
    </source>
</evidence>
<evidence type="ECO:0000313" key="2">
    <source>
        <dbReference type="EMBL" id="KAK7276446.1"/>
    </source>
</evidence>
<dbReference type="EMBL" id="JAYWIO010000003">
    <property type="protein sequence ID" value="KAK7276446.1"/>
    <property type="molecule type" value="Genomic_DNA"/>
</dbReference>
<comment type="caution">
    <text evidence="2">The sequence shown here is derived from an EMBL/GenBank/DDBJ whole genome shotgun (WGS) entry which is preliminary data.</text>
</comment>